<dbReference type="InterPro" id="IPR011547">
    <property type="entry name" value="SLC26A/SulP_dom"/>
</dbReference>
<sequence>MSLLDNDKKQGELVLRLRVNRPVYDQDTLNQDFYYEKPKTTFKNSIKNIMKKEKIQSCCLSILPVIGWLKKYKWKEYFPADIMSGITVAIMHIPQGMAYGLLGNLPPVVGIYMAFFPVLVYFLFGTSRHVSMGTFAIVCLMTGKAVTAYSTTQLDIPLNNSTHFVNNTLSSGYTPMQVATAVTLTVGLMQIVMYFLRLGIISTLLSETLVNGFTTGAAIHVLISQIKDLLGLSFIKREKVDHFEMIYTTIDILAVIDKPNYVAIIVSIVTMIIMTINNEFFKPWLKKKCNMPMPIELIGVIAGTVVSKIFDLPKMYGIKTVGDIPTGLPAFELPPLELVPVVAIDCIAISMVSYTITLSMAMIFAQKLHYNIDSNQELFAMGISNLAGSLLSCMPVTASLSRSMIQQTVGGKTQIASIISCGLLLVILLWVGPFFEPLPRCVLASIIVVALKGMLMQAKQLKRFWKLSKLDGMVWIVTVLTVVLVGIDIGLLAGLLTSLVSILLLSIKPYTCLLGHVPNTDLYLDMNRYKGIIELPGIKIFHYCGGLNFANGNCFKTNVFKLVDVEPQKVLKLRAKKAKTTIVQDKIDNTNELNCIVMDMSALSYVDPSGIGVLHSIADEFSLIDVQVYLACCSSPVYETIQKCEKYSNGQHSFVIFATIHDAVTYSRDQFGLR</sequence>
<feature type="transmembrane region" description="Helical" evidence="5">
    <location>
        <begin position="338"/>
        <end position="366"/>
    </location>
</feature>
<comment type="subcellular location">
    <subcellularLocation>
        <location evidence="1">Membrane</location>
        <topology evidence="1">Multi-pass membrane protein</topology>
    </subcellularLocation>
</comment>
<evidence type="ECO:0000313" key="8">
    <source>
        <dbReference type="Proteomes" id="UP000639338"/>
    </source>
</evidence>
<feature type="transmembrane region" description="Helical" evidence="5">
    <location>
        <begin position="378"/>
        <end position="401"/>
    </location>
</feature>
<reference evidence="7 8" key="1">
    <citation type="submission" date="2020-08" db="EMBL/GenBank/DDBJ databases">
        <title>Aphidius gifuensis genome sequencing and assembly.</title>
        <authorList>
            <person name="Du Z."/>
        </authorList>
    </citation>
    <scope>NUCLEOTIDE SEQUENCE [LARGE SCALE GENOMIC DNA]</scope>
    <source>
        <strain evidence="7">YNYX2018</strain>
        <tissue evidence="7">Adults</tissue>
    </source>
</reference>
<keyword evidence="8" id="KW-1185">Reference proteome</keyword>
<feature type="transmembrane region" description="Helical" evidence="5">
    <location>
        <begin position="475"/>
        <end position="505"/>
    </location>
</feature>
<feature type="transmembrane region" description="Helical" evidence="5">
    <location>
        <begin position="208"/>
        <end position="226"/>
    </location>
</feature>
<accession>A0A835CWS2</accession>
<keyword evidence="4 5" id="KW-0472">Membrane</keyword>
<dbReference type="PANTHER" id="PTHR11814">
    <property type="entry name" value="SULFATE TRANSPORTER"/>
    <property type="match status" value="1"/>
</dbReference>
<dbReference type="Proteomes" id="UP000639338">
    <property type="component" value="Unassembled WGS sequence"/>
</dbReference>
<dbReference type="PROSITE" id="PS50801">
    <property type="entry name" value="STAS"/>
    <property type="match status" value="1"/>
</dbReference>
<feature type="transmembrane region" description="Helical" evidence="5">
    <location>
        <begin position="131"/>
        <end position="152"/>
    </location>
</feature>
<evidence type="ECO:0000313" key="7">
    <source>
        <dbReference type="EMBL" id="KAF7995780.1"/>
    </source>
</evidence>
<dbReference type="SUPFAM" id="SSF52091">
    <property type="entry name" value="SpoIIaa-like"/>
    <property type="match status" value="1"/>
</dbReference>
<evidence type="ECO:0000256" key="4">
    <source>
        <dbReference type="ARBA" id="ARBA00023136"/>
    </source>
</evidence>
<organism evidence="7 8">
    <name type="scientific">Aphidius gifuensis</name>
    <name type="common">Parasitoid wasp</name>
    <dbReference type="NCBI Taxonomy" id="684658"/>
    <lineage>
        <taxon>Eukaryota</taxon>
        <taxon>Metazoa</taxon>
        <taxon>Ecdysozoa</taxon>
        <taxon>Arthropoda</taxon>
        <taxon>Hexapoda</taxon>
        <taxon>Insecta</taxon>
        <taxon>Pterygota</taxon>
        <taxon>Neoptera</taxon>
        <taxon>Endopterygota</taxon>
        <taxon>Hymenoptera</taxon>
        <taxon>Apocrita</taxon>
        <taxon>Ichneumonoidea</taxon>
        <taxon>Braconidae</taxon>
        <taxon>Aphidiinae</taxon>
        <taxon>Aphidius</taxon>
    </lineage>
</organism>
<dbReference type="InterPro" id="IPR002645">
    <property type="entry name" value="STAS_dom"/>
</dbReference>
<protein>
    <recommendedName>
        <fullName evidence="6">STAS domain-containing protein</fullName>
    </recommendedName>
</protein>
<evidence type="ECO:0000256" key="2">
    <source>
        <dbReference type="ARBA" id="ARBA00022692"/>
    </source>
</evidence>
<name>A0A835CWS2_APHGI</name>
<dbReference type="GO" id="GO:0055085">
    <property type="term" value="P:transmembrane transport"/>
    <property type="evidence" value="ECO:0007669"/>
    <property type="project" value="InterPro"/>
</dbReference>
<gene>
    <name evidence="7" type="ORF">HCN44_006887</name>
</gene>
<dbReference type="OrthoDB" id="288203at2759"/>
<dbReference type="CDD" id="cd07042">
    <property type="entry name" value="STAS_SulP_like_sulfate_transporter"/>
    <property type="match status" value="1"/>
</dbReference>
<evidence type="ECO:0000256" key="5">
    <source>
        <dbReference type="SAM" id="Phobius"/>
    </source>
</evidence>
<keyword evidence="3 5" id="KW-1133">Transmembrane helix</keyword>
<dbReference type="GO" id="GO:0016020">
    <property type="term" value="C:membrane"/>
    <property type="evidence" value="ECO:0007669"/>
    <property type="project" value="UniProtKB-SubCell"/>
</dbReference>
<dbReference type="AlphaFoldDB" id="A0A835CWS2"/>
<feature type="transmembrane region" description="Helical" evidence="5">
    <location>
        <begin position="77"/>
        <end position="93"/>
    </location>
</feature>
<dbReference type="NCBIfam" id="TIGR00815">
    <property type="entry name" value="sulP"/>
    <property type="match status" value="1"/>
</dbReference>
<feature type="transmembrane region" description="Helical" evidence="5">
    <location>
        <begin position="413"/>
        <end position="431"/>
    </location>
</feature>
<feature type="transmembrane region" description="Helical" evidence="5">
    <location>
        <begin position="437"/>
        <end position="455"/>
    </location>
</feature>
<dbReference type="Gene3D" id="3.30.750.24">
    <property type="entry name" value="STAS domain"/>
    <property type="match status" value="1"/>
</dbReference>
<feature type="transmembrane region" description="Helical" evidence="5">
    <location>
        <begin position="172"/>
        <end position="196"/>
    </location>
</feature>
<evidence type="ECO:0000259" key="6">
    <source>
        <dbReference type="PROSITE" id="PS50801"/>
    </source>
</evidence>
<dbReference type="Pfam" id="PF00916">
    <property type="entry name" value="Sulfate_transp"/>
    <property type="match status" value="1"/>
</dbReference>
<proteinExistence type="predicted"/>
<keyword evidence="2 5" id="KW-0812">Transmembrane</keyword>
<feature type="transmembrane region" description="Helical" evidence="5">
    <location>
        <begin position="261"/>
        <end position="281"/>
    </location>
</feature>
<evidence type="ECO:0000256" key="3">
    <source>
        <dbReference type="ARBA" id="ARBA00022989"/>
    </source>
</evidence>
<dbReference type="EMBL" id="JACMRX010000002">
    <property type="protein sequence ID" value="KAF7995780.1"/>
    <property type="molecule type" value="Genomic_DNA"/>
</dbReference>
<feature type="transmembrane region" description="Helical" evidence="5">
    <location>
        <begin position="105"/>
        <end position="124"/>
    </location>
</feature>
<dbReference type="InterPro" id="IPR036513">
    <property type="entry name" value="STAS_dom_sf"/>
</dbReference>
<evidence type="ECO:0000256" key="1">
    <source>
        <dbReference type="ARBA" id="ARBA00004141"/>
    </source>
</evidence>
<dbReference type="Pfam" id="PF01740">
    <property type="entry name" value="STAS"/>
    <property type="match status" value="1"/>
</dbReference>
<comment type="caution">
    <text evidence="7">The sequence shown here is derived from an EMBL/GenBank/DDBJ whole genome shotgun (WGS) entry which is preliminary data.</text>
</comment>
<dbReference type="InterPro" id="IPR001902">
    <property type="entry name" value="SLC26A/SulP_fam"/>
</dbReference>
<feature type="domain" description="STAS" evidence="6">
    <location>
        <begin position="528"/>
        <end position="667"/>
    </location>
</feature>